<organism evidence="4 5">
    <name type="scientific">Actinidia chinensis var. chinensis</name>
    <name type="common">Chinese soft-hair kiwi</name>
    <dbReference type="NCBI Taxonomy" id="1590841"/>
    <lineage>
        <taxon>Eukaryota</taxon>
        <taxon>Viridiplantae</taxon>
        <taxon>Streptophyta</taxon>
        <taxon>Embryophyta</taxon>
        <taxon>Tracheophyta</taxon>
        <taxon>Spermatophyta</taxon>
        <taxon>Magnoliopsida</taxon>
        <taxon>eudicotyledons</taxon>
        <taxon>Gunneridae</taxon>
        <taxon>Pentapetalae</taxon>
        <taxon>asterids</taxon>
        <taxon>Ericales</taxon>
        <taxon>Actinidiaceae</taxon>
        <taxon>Actinidia</taxon>
    </lineage>
</organism>
<proteinExistence type="predicted"/>
<dbReference type="PANTHER" id="PTHR35705:SF1">
    <property type="entry name" value="WPP DOMAIN-INTERACTING TAIL-ANCHORED PROTEIN 1"/>
    <property type="match status" value="1"/>
</dbReference>
<keyword evidence="5" id="KW-1185">Reference proteome</keyword>
<dbReference type="PANTHER" id="PTHR35705">
    <property type="entry name" value="WPP DOMAIN-INTERACTING TAIL-ANCHORED PROTEIN 1"/>
    <property type="match status" value="1"/>
</dbReference>
<comment type="caution">
    <text evidence="4">The sequence shown here is derived from an EMBL/GenBank/DDBJ whole genome shotgun (WGS) entry which is preliminary data.</text>
</comment>
<evidence type="ECO:0000256" key="1">
    <source>
        <dbReference type="SAM" id="Coils"/>
    </source>
</evidence>
<dbReference type="FunCoup" id="A0A2R6RUB2">
    <property type="interactions" value="1995"/>
</dbReference>
<dbReference type="InterPro" id="IPR039976">
    <property type="entry name" value="WIT1/WIT2"/>
</dbReference>
<dbReference type="Gramene" id="PSS33623">
    <property type="protein sequence ID" value="PSS33623"/>
    <property type="gene ID" value="CEY00_Acc04023"/>
</dbReference>
<dbReference type="InterPro" id="IPR058610">
    <property type="entry name" value="WIT1_2_N"/>
</dbReference>
<keyword evidence="1" id="KW-0175">Coiled coil</keyword>
<keyword evidence="2" id="KW-0472">Membrane</keyword>
<sequence>MDPDAVHVTSAPNEDITTAVPVVELTNIDPLESISSSVDKVLVLGTVGEVLTKVELALACFSEKLVNLNVLTMHVSTRENDFEAFVSDKEPAMGDYDMKAMEFDLLSGILDSEVRELDAFMSTIQSEIINVRETVSSYKNLEQDSNDMEDKLNDSEESLKQSLDQLSEIRVQSAKFQKILSSFGGENNRTGEKGVDIFGNGELLDQNANIKMQTAEQKRHFLRMLEKSLARELDLEKKVGETKQIEEEMKQRLYSSEQEIFFMEAAAADVWERLFEAENSAEVLRGISKEILGQLQVVQFNLNGSIQREENLKSELKDSVEKLKAKDNAAQKLEDKLALADSEAFTLRERVSSLEKHLKESEIELLNAKSSSDECQALSSEMHEKEKAVDDLKEKFSRVESRAESVEANCKFLFETNMKLSEDLASTSDKLDALERQLRESDIQLQRELASAEASQEKQNMLYSTIHDMENLIEDLKSRVSKAERRSESAEEKCITLSESNSDLNEELRFLRSRLGSFEASLHEAEETKMATVKDIGMRTKVITNLVMQLAFERERLHKQIYSLTKENKILLQQADMDPLRSVRHDGKGNDKDLLSSKHGFSCTTHVKESKEASDVSATSVEAGEKKLGKADSTSKLETVRNIDARQLNFKYGVMGVFTLAVSVLVAFLFQYPQGKFW</sequence>
<dbReference type="EMBL" id="NKQK01000003">
    <property type="protein sequence ID" value="PSS33623.1"/>
    <property type="molecule type" value="Genomic_DNA"/>
</dbReference>
<dbReference type="AlphaFoldDB" id="A0A2R6RUB2"/>
<evidence type="ECO:0000313" key="4">
    <source>
        <dbReference type="EMBL" id="PSS33623.1"/>
    </source>
</evidence>
<evidence type="ECO:0000313" key="5">
    <source>
        <dbReference type="Proteomes" id="UP000241394"/>
    </source>
</evidence>
<evidence type="ECO:0000256" key="2">
    <source>
        <dbReference type="SAM" id="Phobius"/>
    </source>
</evidence>
<accession>A0A2R6RUB2</accession>
<feature type="coiled-coil region" evidence="1">
    <location>
        <begin position="306"/>
        <end position="528"/>
    </location>
</feature>
<reference evidence="5" key="2">
    <citation type="journal article" date="2018" name="BMC Genomics">
        <title>A manually annotated Actinidia chinensis var. chinensis (kiwifruit) genome highlights the challenges associated with draft genomes and gene prediction in plants.</title>
        <authorList>
            <person name="Pilkington S.M."/>
            <person name="Crowhurst R."/>
            <person name="Hilario E."/>
            <person name="Nardozza S."/>
            <person name="Fraser L."/>
            <person name="Peng Y."/>
            <person name="Gunaseelan K."/>
            <person name="Simpson R."/>
            <person name="Tahir J."/>
            <person name="Deroles S.C."/>
            <person name="Templeton K."/>
            <person name="Luo Z."/>
            <person name="Davy M."/>
            <person name="Cheng C."/>
            <person name="McNeilage M."/>
            <person name="Scaglione D."/>
            <person name="Liu Y."/>
            <person name="Zhang Q."/>
            <person name="Datson P."/>
            <person name="De Silva N."/>
            <person name="Gardiner S.E."/>
            <person name="Bassett H."/>
            <person name="Chagne D."/>
            <person name="McCallum J."/>
            <person name="Dzierzon H."/>
            <person name="Deng C."/>
            <person name="Wang Y.Y."/>
            <person name="Barron L."/>
            <person name="Manako K."/>
            <person name="Bowen J."/>
            <person name="Foster T.M."/>
            <person name="Erridge Z.A."/>
            <person name="Tiffin H."/>
            <person name="Waite C.N."/>
            <person name="Davies K.M."/>
            <person name="Grierson E.P."/>
            <person name="Laing W.A."/>
            <person name="Kirk R."/>
            <person name="Chen X."/>
            <person name="Wood M."/>
            <person name="Montefiori M."/>
            <person name="Brummell D.A."/>
            <person name="Schwinn K.E."/>
            <person name="Catanach A."/>
            <person name="Fullerton C."/>
            <person name="Li D."/>
            <person name="Meiyalaghan S."/>
            <person name="Nieuwenhuizen N."/>
            <person name="Read N."/>
            <person name="Prakash R."/>
            <person name="Hunter D."/>
            <person name="Zhang H."/>
            <person name="McKenzie M."/>
            <person name="Knabel M."/>
            <person name="Harris A."/>
            <person name="Allan A.C."/>
            <person name="Gleave A."/>
            <person name="Chen A."/>
            <person name="Janssen B.J."/>
            <person name="Plunkett B."/>
            <person name="Ampomah-Dwamena C."/>
            <person name="Voogd C."/>
            <person name="Leif D."/>
            <person name="Lafferty D."/>
            <person name="Souleyre E.J.F."/>
            <person name="Varkonyi-Gasic E."/>
            <person name="Gambi F."/>
            <person name="Hanley J."/>
            <person name="Yao J.L."/>
            <person name="Cheung J."/>
            <person name="David K.M."/>
            <person name="Warren B."/>
            <person name="Marsh K."/>
            <person name="Snowden K.C."/>
            <person name="Lin-Wang K."/>
            <person name="Brian L."/>
            <person name="Martinez-Sanchez M."/>
            <person name="Wang M."/>
            <person name="Ileperuma N."/>
            <person name="Macnee N."/>
            <person name="Campin R."/>
            <person name="McAtee P."/>
            <person name="Drummond R.S.M."/>
            <person name="Espley R.V."/>
            <person name="Ireland H.S."/>
            <person name="Wu R."/>
            <person name="Atkinson R.G."/>
            <person name="Karunairetnam S."/>
            <person name="Bulley S."/>
            <person name="Chunkath S."/>
            <person name="Hanley Z."/>
            <person name="Storey R."/>
            <person name="Thrimawithana A.H."/>
            <person name="Thomson S."/>
            <person name="David C."/>
            <person name="Testolin R."/>
            <person name="Huang H."/>
            <person name="Hellens R.P."/>
            <person name="Schaffer R.J."/>
        </authorList>
    </citation>
    <scope>NUCLEOTIDE SEQUENCE [LARGE SCALE GENOMIC DNA]</scope>
    <source>
        <strain evidence="5">cv. Red5</strain>
    </source>
</reference>
<dbReference type="STRING" id="1590841.A0A2R6RUB2"/>
<keyword evidence="2" id="KW-0812">Transmembrane</keyword>
<dbReference type="InParanoid" id="A0A2R6RUB2"/>
<protein>
    <submittedName>
        <fullName evidence="4">WPP domain-interacting tail-anchored protein</fullName>
    </submittedName>
</protein>
<reference evidence="4 5" key="1">
    <citation type="submission" date="2017-07" db="EMBL/GenBank/DDBJ databases">
        <title>An improved, manually edited Actinidia chinensis var. chinensis (kiwifruit) genome highlights the challenges associated with draft genomes and gene prediction in plants.</title>
        <authorList>
            <person name="Pilkington S."/>
            <person name="Crowhurst R."/>
            <person name="Hilario E."/>
            <person name="Nardozza S."/>
            <person name="Fraser L."/>
            <person name="Peng Y."/>
            <person name="Gunaseelan K."/>
            <person name="Simpson R."/>
            <person name="Tahir J."/>
            <person name="Deroles S."/>
            <person name="Templeton K."/>
            <person name="Luo Z."/>
            <person name="Davy M."/>
            <person name="Cheng C."/>
            <person name="Mcneilage M."/>
            <person name="Scaglione D."/>
            <person name="Liu Y."/>
            <person name="Zhang Q."/>
            <person name="Datson P."/>
            <person name="De Silva N."/>
            <person name="Gardiner S."/>
            <person name="Bassett H."/>
            <person name="Chagne D."/>
            <person name="Mccallum J."/>
            <person name="Dzierzon H."/>
            <person name="Deng C."/>
            <person name="Wang Y.-Y."/>
            <person name="Barron N."/>
            <person name="Manako K."/>
            <person name="Bowen J."/>
            <person name="Foster T."/>
            <person name="Erridge Z."/>
            <person name="Tiffin H."/>
            <person name="Waite C."/>
            <person name="Davies K."/>
            <person name="Grierson E."/>
            <person name="Laing W."/>
            <person name="Kirk R."/>
            <person name="Chen X."/>
            <person name="Wood M."/>
            <person name="Montefiori M."/>
            <person name="Brummell D."/>
            <person name="Schwinn K."/>
            <person name="Catanach A."/>
            <person name="Fullerton C."/>
            <person name="Li D."/>
            <person name="Meiyalaghan S."/>
            <person name="Nieuwenhuizen N."/>
            <person name="Read N."/>
            <person name="Prakash R."/>
            <person name="Hunter D."/>
            <person name="Zhang H."/>
            <person name="Mckenzie M."/>
            <person name="Knabel M."/>
            <person name="Harris A."/>
            <person name="Allan A."/>
            <person name="Chen A."/>
            <person name="Janssen B."/>
            <person name="Plunkett B."/>
            <person name="Dwamena C."/>
            <person name="Voogd C."/>
            <person name="Leif D."/>
            <person name="Lafferty D."/>
            <person name="Souleyre E."/>
            <person name="Varkonyi-Gasic E."/>
            <person name="Gambi F."/>
            <person name="Hanley J."/>
            <person name="Yao J.-L."/>
            <person name="Cheung J."/>
            <person name="David K."/>
            <person name="Warren B."/>
            <person name="Marsh K."/>
            <person name="Snowden K."/>
            <person name="Lin-Wang K."/>
            <person name="Brian L."/>
            <person name="Martinez-Sanchez M."/>
            <person name="Wang M."/>
            <person name="Ileperuma N."/>
            <person name="Macnee N."/>
            <person name="Campin R."/>
            <person name="Mcatee P."/>
            <person name="Drummond R."/>
            <person name="Espley R."/>
            <person name="Ireland H."/>
            <person name="Wu R."/>
            <person name="Atkinson R."/>
            <person name="Karunairetnam S."/>
            <person name="Bulley S."/>
            <person name="Chunkath S."/>
            <person name="Hanley Z."/>
            <person name="Storey R."/>
            <person name="Thrimawithana A."/>
            <person name="Thomson S."/>
            <person name="David C."/>
            <person name="Testolin R."/>
        </authorList>
    </citation>
    <scope>NUCLEOTIDE SEQUENCE [LARGE SCALE GENOMIC DNA]</scope>
    <source>
        <strain evidence="5">cv. Red5</strain>
        <tissue evidence="4">Young leaf</tissue>
    </source>
</reference>
<name>A0A2R6RUB2_ACTCC</name>
<dbReference type="SUPFAM" id="SSF57997">
    <property type="entry name" value="Tropomyosin"/>
    <property type="match status" value="1"/>
</dbReference>
<dbReference type="OMA" id="ENAEANC"/>
<dbReference type="OrthoDB" id="1936068at2759"/>
<gene>
    <name evidence="4" type="ORF">CEY00_Acc04023</name>
</gene>
<feature type="transmembrane region" description="Helical" evidence="2">
    <location>
        <begin position="652"/>
        <end position="672"/>
    </location>
</feature>
<evidence type="ECO:0000259" key="3">
    <source>
        <dbReference type="Pfam" id="PF26581"/>
    </source>
</evidence>
<dbReference type="Pfam" id="PF26581">
    <property type="entry name" value="WIT1_2_N"/>
    <property type="match status" value="1"/>
</dbReference>
<feature type="domain" description="WIT1/2 N-terminal helical bundle" evidence="3">
    <location>
        <begin position="45"/>
        <end position="183"/>
    </location>
</feature>
<feature type="coiled-coil region" evidence="1">
    <location>
        <begin position="131"/>
        <end position="172"/>
    </location>
</feature>
<keyword evidence="2" id="KW-1133">Transmembrane helix</keyword>
<dbReference type="Proteomes" id="UP000241394">
    <property type="component" value="Chromosome LG3"/>
</dbReference>